<reference evidence="3 4" key="1">
    <citation type="submission" date="2016-11" db="EMBL/GenBank/DDBJ databases">
        <title>Whole Genome Sequence of Listeria newyorkensis.</title>
        <authorList>
            <person name="Frink S."/>
            <person name="Morales C."/>
            <person name="Kiang D."/>
        </authorList>
    </citation>
    <scope>NUCLEOTIDE SEQUENCE [LARGE SCALE GENOMIC DNA]</scope>
    <source>
        <strain evidence="3 4">F1604011-044</strain>
    </source>
</reference>
<feature type="transmembrane region" description="Helical" evidence="1">
    <location>
        <begin position="12"/>
        <end position="32"/>
    </location>
</feature>
<evidence type="ECO:0000259" key="2">
    <source>
        <dbReference type="Pfam" id="PF04892"/>
    </source>
</evidence>
<keyword evidence="4" id="KW-1185">Reference proteome</keyword>
<organism evidence="3 4">
    <name type="scientific">Listeria newyorkensis</name>
    <dbReference type="NCBI Taxonomy" id="1497681"/>
    <lineage>
        <taxon>Bacteria</taxon>
        <taxon>Bacillati</taxon>
        <taxon>Bacillota</taxon>
        <taxon>Bacilli</taxon>
        <taxon>Bacillales</taxon>
        <taxon>Listeriaceae</taxon>
        <taxon>Listeria</taxon>
    </lineage>
</organism>
<feature type="transmembrane region" description="Helical" evidence="1">
    <location>
        <begin position="126"/>
        <end position="144"/>
    </location>
</feature>
<evidence type="ECO:0000313" key="4">
    <source>
        <dbReference type="Proteomes" id="UP000236500"/>
    </source>
</evidence>
<feature type="domain" description="VanZ-like" evidence="2">
    <location>
        <begin position="47"/>
        <end position="176"/>
    </location>
</feature>
<dbReference type="RefSeq" id="WP_036094575.1">
    <property type="nucleotide sequence ID" value="NZ_BJEY01000008.1"/>
</dbReference>
<sequence>MGYEEYTIDGLVPMFLITCVYIFIRIILILKNKRMDGYKEISRLFLVLYLVILIVVTLFPINIIIGEYEQRYREIVVNLNPLQFFGLLDADFSIIVRNLGGNLVMMIPFAILLPVNFRWMRHFGRVIVIVLTTSIGIEILQYVWQLTMLNVWRATDINDVILNVCGGAIGYALYYYLFRRVPFMKRFIIG</sequence>
<keyword evidence="1" id="KW-1133">Transmembrane helix</keyword>
<feature type="transmembrane region" description="Helical" evidence="1">
    <location>
        <begin position="94"/>
        <end position="114"/>
    </location>
</feature>
<feature type="transmembrane region" description="Helical" evidence="1">
    <location>
        <begin position="160"/>
        <end position="178"/>
    </location>
</feature>
<evidence type="ECO:0000256" key="1">
    <source>
        <dbReference type="SAM" id="Phobius"/>
    </source>
</evidence>
<dbReference type="Pfam" id="PF04892">
    <property type="entry name" value="VanZ"/>
    <property type="match status" value="1"/>
</dbReference>
<name>A0ABX4XN09_9LIST</name>
<protein>
    <recommendedName>
        <fullName evidence="2">VanZ-like domain-containing protein</fullName>
    </recommendedName>
</protein>
<gene>
    <name evidence="3" type="ORF">BMT55_07155</name>
</gene>
<dbReference type="PANTHER" id="PTHR36834">
    <property type="entry name" value="MEMBRANE PROTEIN-RELATED"/>
    <property type="match status" value="1"/>
</dbReference>
<keyword evidence="1" id="KW-0812">Transmembrane</keyword>
<dbReference type="InterPro" id="IPR006976">
    <property type="entry name" value="VanZ-like"/>
</dbReference>
<feature type="transmembrane region" description="Helical" evidence="1">
    <location>
        <begin position="44"/>
        <end position="65"/>
    </location>
</feature>
<accession>A0ABX4XN09</accession>
<dbReference type="PANTHER" id="PTHR36834:SF1">
    <property type="entry name" value="INTEGRAL MEMBRANE PROTEIN"/>
    <property type="match status" value="1"/>
</dbReference>
<dbReference type="Proteomes" id="UP000236500">
    <property type="component" value="Unassembled WGS sequence"/>
</dbReference>
<keyword evidence="1" id="KW-0472">Membrane</keyword>
<comment type="caution">
    <text evidence="3">The sequence shown here is derived from an EMBL/GenBank/DDBJ whole genome shotgun (WGS) entry which is preliminary data.</text>
</comment>
<dbReference type="InterPro" id="IPR053150">
    <property type="entry name" value="Teicoplanin_resist-assoc"/>
</dbReference>
<evidence type="ECO:0000313" key="3">
    <source>
        <dbReference type="EMBL" id="PNP92730.1"/>
    </source>
</evidence>
<dbReference type="EMBL" id="MPDH01000006">
    <property type="protein sequence ID" value="PNP92730.1"/>
    <property type="molecule type" value="Genomic_DNA"/>
</dbReference>
<proteinExistence type="predicted"/>